<dbReference type="HOGENOM" id="CLU_026212_5_1_7"/>
<keyword evidence="3" id="KW-1185">Reference proteome</keyword>
<gene>
    <name evidence="2" type="ordered locus">HCW_02585</name>
</gene>
<evidence type="ECO:0000256" key="1">
    <source>
        <dbReference type="SAM" id="SignalP"/>
    </source>
</evidence>
<dbReference type="RefSeq" id="WP_014660670.1">
    <property type="nucleotide sequence ID" value="NC_017737.1"/>
</dbReference>
<evidence type="ECO:0000313" key="3">
    <source>
        <dbReference type="Proteomes" id="UP000005010"/>
    </source>
</evidence>
<protein>
    <submittedName>
        <fullName evidence="2">Outer membrane protein 29</fullName>
    </submittedName>
</protein>
<proteinExistence type="predicted"/>
<accession>I0ELH9</accession>
<dbReference type="PATRIC" id="fig|182217.3.peg.537"/>
<organism evidence="2 3">
    <name type="scientific">Helicobacter cetorum (strain ATCC BAA-429 / MIT 00-7128)</name>
    <dbReference type="NCBI Taxonomy" id="182217"/>
    <lineage>
        <taxon>Bacteria</taxon>
        <taxon>Pseudomonadati</taxon>
        <taxon>Campylobacterota</taxon>
        <taxon>Epsilonproteobacteria</taxon>
        <taxon>Campylobacterales</taxon>
        <taxon>Helicobacteraceae</taxon>
        <taxon>Helicobacter</taxon>
    </lineage>
</organism>
<name>I0ELH9_HELC0</name>
<keyword evidence="1" id="KW-0732">Signal</keyword>
<dbReference type="AlphaFoldDB" id="I0ELH9"/>
<dbReference type="InterPro" id="IPR002718">
    <property type="entry name" value="OMP_Helicobacter"/>
</dbReference>
<reference evidence="3" key="1">
    <citation type="submission" date="2012-04" db="EMBL/GenBank/DDBJ databases">
        <title>Complete genome sequence of Helicobacter cetorum strain MIT 00-7128.</title>
        <authorList>
            <person name="Kersulyte D."/>
            <person name="Berg D.E."/>
        </authorList>
    </citation>
    <scope>NUCLEOTIDE SEQUENCE [LARGE SCALE GENOMIC DNA]</scope>
    <source>
        <strain evidence="3">MIT 00-7128</strain>
    </source>
</reference>
<dbReference type="KEGG" id="hce:HCW_02585"/>
<dbReference type="Proteomes" id="UP000005010">
    <property type="component" value="Chromosome"/>
</dbReference>
<sequence length="273" mass="30569">MKKTFVASVISLVMASVLSAEMPTKNSAVAKSSKSKSSKGERNAAFIGIDYQLGMLSTTEQNCSKATCDTDPVVTPGKGVSWGSTGSIYNKALTNQQYAINGFGFMTGYKHFLKKVPMFGFRYYAFFDFASSYYKYDVYGANYEYTRHGAQNYMFGYGGGTDILFNPAIFNRENLHFGFFLGIAIGGTSWGPMNHYYKDLAHTYGGRLATSNFQFLVNGGIRLGTKHQGFEIGLKIQTIRNNYYVANAAPYGEPFRATFHRPFAFYWRYIVSF</sequence>
<feature type="chain" id="PRO_5003626479" evidence="1">
    <location>
        <begin position="20"/>
        <end position="273"/>
    </location>
</feature>
<dbReference type="PRINTS" id="PR01776">
    <property type="entry name" value="HPOMPFAMILY"/>
</dbReference>
<dbReference type="Pfam" id="PF01856">
    <property type="entry name" value="HP_OMP"/>
    <property type="match status" value="1"/>
</dbReference>
<feature type="signal peptide" evidence="1">
    <location>
        <begin position="1"/>
        <end position="19"/>
    </location>
</feature>
<evidence type="ECO:0000313" key="2">
    <source>
        <dbReference type="EMBL" id="AFI03798.1"/>
    </source>
</evidence>
<dbReference type="EMBL" id="CP003479">
    <property type="protein sequence ID" value="AFI03798.1"/>
    <property type="molecule type" value="Genomic_DNA"/>
</dbReference>